<evidence type="ECO:0000256" key="28">
    <source>
        <dbReference type="SAM" id="MobiDB-lite"/>
    </source>
</evidence>
<evidence type="ECO:0000313" key="32">
    <source>
        <dbReference type="EMBL" id="EGV92152.1"/>
    </source>
</evidence>
<feature type="compositionally biased region" description="Pro residues" evidence="28">
    <location>
        <begin position="898"/>
        <end position="924"/>
    </location>
</feature>
<evidence type="ECO:0000256" key="20">
    <source>
        <dbReference type="ARBA" id="ARBA00023212"/>
    </source>
</evidence>
<dbReference type="GO" id="GO:0032456">
    <property type="term" value="P:endocytic recycling"/>
    <property type="evidence" value="ECO:0007669"/>
    <property type="project" value="TreeGrafter"/>
</dbReference>
<comment type="function">
    <text evidence="24">Plays a role in sorting of endocytic ubiquitinated cargos into multivesicular bodies (MVBs) via its interaction with the ESCRT-I complex (endosomal sorting complex required for transport I), and possibly also other ESCRT complexes. May act as a negative regulator of Ras-mediated mitogenic activity. Plays a role in ciliogenesis.</text>
</comment>
<evidence type="ECO:0000256" key="24">
    <source>
        <dbReference type="ARBA" id="ARBA00055066"/>
    </source>
</evidence>
<dbReference type="STRING" id="10029.G3HKR3"/>
<dbReference type="GeneID" id="100764470"/>
<evidence type="ECO:0000256" key="13">
    <source>
        <dbReference type="ARBA" id="ARBA00022794"/>
    </source>
</evidence>
<dbReference type="InterPro" id="IPR000387">
    <property type="entry name" value="Tyr_Pase_dom"/>
</dbReference>
<dbReference type="Pfam" id="PF00102">
    <property type="entry name" value="Y_phosphatase"/>
    <property type="match status" value="1"/>
</dbReference>
<keyword evidence="14" id="KW-0378">Hydrolase</keyword>
<evidence type="ECO:0000256" key="15">
    <source>
        <dbReference type="ARBA" id="ARBA00022803"/>
    </source>
</evidence>
<feature type="compositionally biased region" description="Polar residues" evidence="28">
    <location>
        <begin position="1474"/>
        <end position="1487"/>
    </location>
</feature>
<dbReference type="InterPro" id="IPR004328">
    <property type="entry name" value="BRO1_dom"/>
</dbReference>
<keyword evidence="15" id="KW-0802">TPR repeat</keyword>
<dbReference type="InterPro" id="IPR000242">
    <property type="entry name" value="PTP_cat"/>
</dbReference>
<dbReference type="GlyGen" id="G3HKR3">
    <property type="glycosylation" value="7 sites"/>
</dbReference>
<dbReference type="PANTHER" id="PTHR23030:SF30">
    <property type="entry name" value="TYROSINE-PROTEIN PHOSPHATASE NON-RECEPTOR TYPE 23"/>
    <property type="match status" value="1"/>
</dbReference>
<dbReference type="Proteomes" id="UP000001075">
    <property type="component" value="Unassembled WGS sequence"/>
</dbReference>
<dbReference type="PROSITE" id="PS00383">
    <property type="entry name" value="TYR_PHOSPHATASE_1"/>
    <property type="match status" value="1"/>
</dbReference>
<dbReference type="CTD" id="25930"/>
<evidence type="ECO:0000256" key="12">
    <source>
        <dbReference type="ARBA" id="ARBA00022753"/>
    </source>
</evidence>
<evidence type="ECO:0000256" key="26">
    <source>
        <dbReference type="ARBA" id="ARBA00072472"/>
    </source>
</evidence>
<evidence type="ECO:0000259" key="30">
    <source>
        <dbReference type="PROSITE" id="PS50056"/>
    </source>
</evidence>
<evidence type="ECO:0000256" key="1">
    <source>
        <dbReference type="ARBA" id="ARBA00004120"/>
    </source>
</evidence>
<dbReference type="GO" id="GO:0005768">
    <property type="term" value="C:endosome"/>
    <property type="evidence" value="ECO:0007669"/>
    <property type="project" value="UniProtKB-SubCell"/>
</dbReference>
<comment type="subunit">
    <text evidence="25">Interacts with GRAP2 and GRB2. Interacts with UBAP1 and CHMP4B.</text>
</comment>
<dbReference type="SMART" id="SM00404">
    <property type="entry name" value="PTPc_motif"/>
    <property type="match status" value="1"/>
</dbReference>
<dbReference type="CDD" id="cd14539">
    <property type="entry name" value="PTP-N23"/>
    <property type="match status" value="1"/>
</dbReference>
<dbReference type="PANTHER" id="PTHR23030">
    <property type="entry name" value="PCD6 INTERACTING PROTEIN-RELATED"/>
    <property type="match status" value="1"/>
</dbReference>
<keyword evidence="11" id="KW-0677">Repeat</keyword>
<evidence type="ECO:0000259" key="29">
    <source>
        <dbReference type="PROSITE" id="PS50055"/>
    </source>
</evidence>
<evidence type="ECO:0000256" key="23">
    <source>
        <dbReference type="ARBA" id="ARBA00023329"/>
    </source>
</evidence>
<accession>G3HKR3</accession>
<reference evidence="34" key="4">
    <citation type="journal article" date="2020" name="Biotechnol. Bioeng.">
        <title>Chromosome-scale scaffolds for the Chinese hamster reference genome assembly to facilitate the study of the CHO epigenome.</title>
        <authorList>
            <person name="Hilliard W."/>
            <person name="MacDonald M."/>
            <person name="Lee K.H."/>
        </authorList>
    </citation>
    <scope>NUCLEOTIDE SEQUENCE [LARGE SCALE GENOMIC DNA]</scope>
    <source>
        <strain evidence="34">17A/GY</strain>
    </source>
</reference>
<feature type="compositionally biased region" description="Pro residues" evidence="28">
    <location>
        <begin position="1024"/>
        <end position="1044"/>
    </location>
</feature>
<dbReference type="GO" id="GO:0043328">
    <property type="term" value="P:protein transport to vacuole involved in ubiquitin-dependent protein catabolic process via the multivesicular body sorting pathway"/>
    <property type="evidence" value="ECO:0007669"/>
    <property type="project" value="TreeGrafter"/>
</dbReference>
<name>G3HKR3_CRIGR</name>
<evidence type="ECO:0000256" key="3">
    <source>
        <dbReference type="ARBA" id="ARBA00004177"/>
    </source>
</evidence>
<dbReference type="FunFam" id="3.90.190.10:FF:000061">
    <property type="entry name" value="tyrosine-protein phosphatase non-receptor type 23 isoform X1"/>
    <property type="match status" value="1"/>
</dbReference>
<dbReference type="PROSITE" id="PS50055">
    <property type="entry name" value="TYR_PHOSPHATASE_PTP"/>
    <property type="match status" value="1"/>
</dbReference>
<organism evidence="32 33">
    <name type="scientific">Cricetulus griseus</name>
    <name type="common">Chinese hamster</name>
    <name type="synonym">Cricetulus barabensis griseus</name>
    <dbReference type="NCBI Taxonomy" id="10029"/>
    <lineage>
        <taxon>Eukaryota</taxon>
        <taxon>Metazoa</taxon>
        <taxon>Chordata</taxon>
        <taxon>Craniata</taxon>
        <taxon>Vertebrata</taxon>
        <taxon>Euteleostomi</taxon>
        <taxon>Mammalia</taxon>
        <taxon>Eutheria</taxon>
        <taxon>Euarchontoglires</taxon>
        <taxon>Glires</taxon>
        <taxon>Rodentia</taxon>
        <taxon>Myomorpha</taxon>
        <taxon>Muroidea</taxon>
        <taxon>Cricetidae</taxon>
        <taxon>Cricetinae</taxon>
        <taxon>Cricetulus</taxon>
    </lineage>
</organism>
<evidence type="ECO:0000256" key="21">
    <source>
        <dbReference type="ARBA" id="ARBA00023242"/>
    </source>
</evidence>
<dbReference type="PROSITE" id="PS50056">
    <property type="entry name" value="TYR_PHOSPHATASE_2"/>
    <property type="match status" value="1"/>
</dbReference>
<protein>
    <recommendedName>
        <fullName evidence="26">Tyrosine-protein phosphatase non-receptor type 23</fullName>
        <ecNumber evidence="6">3.1.3.48</ecNumber>
    </recommendedName>
</protein>
<feature type="region of interest" description="Disordered" evidence="28">
    <location>
        <begin position="1520"/>
        <end position="1584"/>
    </location>
</feature>
<feature type="region of interest" description="Disordered" evidence="28">
    <location>
        <begin position="885"/>
        <end position="1145"/>
    </location>
</feature>
<dbReference type="FunFam" id="1.25.40.280:FF:000002">
    <property type="entry name" value="Tyrosine-protein phosphatase non-receptor type 23"/>
    <property type="match status" value="1"/>
</dbReference>
<evidence type="ECO:0000256" key="17">
    <source>
        <dbReference type="ARBA" id="ARBA00022927"/>
    </source>
</evidence>
<dbReference type="InterPro" id="IPR038499">
    <property type="entry name" value="BRO1_sf"/>
</dbReference>
<comment type="subcellular location">
    <subcellularLocation>
        <location evidence="1">Cytoplasm</location>
        <location evidence="1">Cytoskeleton</location>
        <location evidence="1">Cilium basal body</location>
    </subcellularLocation>
    <subcellularLocation>
        <location evidence="4">Cytoplasmic vesicle</location>
    </subcellularLocation>
    <subcellularLocation>
        <location evidence="3">Endosome</location>
    </subcellularLocation>
    <subcellularLocation>
        <location evidence="2">Nucleus</location>
    </subcellularLocation>
</comment>
<dbReference type="PROSITE" id="PS51180">
    <property type="entry name" value="BRO1"/>
    <property type="match status" value="1"/>
</dbReference>
<feature type="compositionally biased region" description="Pro residues" evidence="28">
    <location>
        <begin position="1529"/>
        <end position="1559"/>
    </location>
</feature>
<dbReference type="InterPro" id="IPR029021">
    <property type="entry name" value="Prot-tyrosine_phosphatase-like"/>
</dbReference>
<evidence type="ECO:0000256" key="14">
    <source>
        <dbReference type="ARBA" id="ARBA00022801"/>
    </source>
</evidence>
<keyword evidence="9" id="KW-0963">Cytoplasm</keyword>
<dbReference type="InterPro" id="IPR003595">
    <property type="entry name" value="Tyr_Pase_cat"/>
</dbReference>
<dbReference type="KEGG" id="cge:100764470"/>
<evidence type="ECO:0000313" key="33">
    <source>
        <dbReference type="Proteomes" id="UP000001075"/>
    </source>
</evidence>
<keyword evidence="20" id="KW-0206">Cytoskeleton</keyword>
<keyword evidence="13" id="KW-0970">Cilium biogenesis/degradation</keyword>
<feature type="compositionally biased region" description="Low complexity" evidence="28">
    <location>
        <begin position="976"/>
        <end position="990"/>
    </location>
</feature>
<evidence type="ECO:0000256" key="8">
    <source>
        <dbReference type="ARBA" id="ARBA00022481"/>
    </source>
</evidence>
<dbReference type="Gene3D" id="1.20.140.50">
    <property type="entry name" value="alix/aip1 like domains"/>
    <property type="match status" value="1"/>
</dbReference>
<keyword evidence="8" id="KW-0488">Methylation</keyword>
<feature type="compositionally biased region" description="Low complexity" evidence="28">
    <location>
        <begin position="1570"/>
        <end position="1584"/>
    </location>
</feature>
<keyword evidence="32" id="KW-0675">Receptor</keyword>
<evidence type="ECO:0000259" key="31">
    <source>
        <dbReference type="PROSITE" id="PS51180"/>
    </source>
</evidence>
<evidence type="ECO:0000256" key="11">
    <source>
        <dbReference type="ARBA" id="ARBA00022737"/>
    </source>
</evidence>
<evidence type="ECO:0000256" key="22">
    <source>
        <dbReference type="ARBA" id="ARBA00023273"/>
    </source>
</evidence>
<dbReference type="InterPro" id="IPR025304">
    <property type="entry name" value="ALIX_V_dom"/>
</dbReference>
<dbReference type="eggNOG" id="KOG2220">
    <property type="taxonomic scope" value="Eukaryota"/>
</dbReference>
<feature type="domain" description="Tyrosine-protein phosphatase" evidence="29">
    <location>
        <begin position="1222"/>
        <end position="1454"/>
    </location>
</feature>
<dbReference type="Gene3D" id="3.90.190.10">
    <property type="entry name" value="Protein tyrosine phosphatase superfamily"/>
    <property type="match status" value="1"/>
</dbReference>
<keyword evidence="10" id="KW-0597">Phosphoprotein</keyword>
<dbReference type="OrthoDB" id="10266451at2759"/>
<feature type="compositionally biased region" description="Pro residues" evidence="28">
    <location>
        <begin position="937"/>
        <end position="949"/>
    </location>
</feature>
<evidence type="ECO:0000313" key="35">
    <source>
        <dbReference type="RefSeq" id="XP_027270469.1"/>
    </source>
</evidence>
<evidence type="ECO:0000256" key="27">
    <source>
        <dbReference type="SAM" id="Coils"/>
    </source>
</evidence>
<dbReference type="eggNOG" id="KOG0789">
    <property type="taxonomic scope" value="Eukaryota"/>
</dbReference>
<dbReference type="InterPro" id="IPR016130">
    <property type="entry name" value="Tyr_Pase_AS"/>
</dbReference>
<dbReference type="RefSeq" id="XP_027270469.1">
    <property type="nucleotide sequence ID" value="XM_027414668.2"/>
</dbReference>
<keyword evidence="34" id="KW-1185">Reference proteome</keyword>
<keyword evidence="23" id="KW-0968">Cytoplasmic vesicle</keyword>
<evidence type="ECO:0000256" key="6">
    <source>
        <dbReference type="ARBA" id="ARBA00013064"/>
    </source>
</evidence>
<feature type="region of interest" description="Disordered" evidence="28">
    <location>
        <begin position="776"/>
        <end position="814"/>
    </location>
</feature>
<dbReference type="GO" id="GO:0045022">
    <property type="term" value="P:early endosome to late endosome transport"/>
    <property type="evidence" value="ECO:0007669"/>
    <property type="project" value="TreeGrafter"/>
</dbReference>
<evidence type="ECO:0000256" key="2">
    <source>
        <dbReference type="ARBA" id="ARBA00004123"/>
    </source>
</evidence>
<evidence type="ECO:0000313" key="34">
    <source>
        <dbReference type="Proteomes" id="UP001108280"/>
    </source>
</evidence>
<dbReference type="EMBL" id="JH000468">
    <property type="protein sequence ID" value="EGV92152.1"/>
    <property type="molecule type" value="Genomic_DNA"/>
</dbReference>
<dbReference type="CDD" id="cd09239">
    <property type="entry name" value="BRO1_HD-PTP_like"/>
    <property type="match status" value="1"/>
</dbReference>
<dbReference type="PaxDb" id="10029-XP_007632930.1"/>
<evidence type="ECO:0000256" key="18">
    <source>
        <dbReference type="ARBA" id="ARBA00023054"/>
    </source>
</evidence>
<dbReference type="OMA" id="HQRPLHM"/>
<feature type="region of interest" description="Disordered" evidence="28">
    <location>
        <begin position="711"/>
        <end position="756"/>
    </location>
</feature>
<sequence>MEAVPRMPMIWLDLKEAGDFHFQSAVKKFVLKNYGENPEAYNEELKKLELLRQNAIRVARDFEGCSVLRKYLGQLHYLQSRVPMGSGQEAAVAVTWTEIFSGKSVAHEDIKYEQACILYNLGALHSMLGAMDKRVSEEGMKVSCTHFQCAAGAFAYLREHFPQTFSVDMSRHILTLNVNLMLGQAQECLLEKSMLDNRKSFLVARISAQVVDYYKEACRALENPDTASLLGRIQKDWKKLVQMKIYYFAAVAHLHMGKQAEEQQKFGERVAYFQSALDKLNEAIKLAKGQPDTVQDALRFAMDVIGGKYNSAKKDNDFIYHEAVPALDTLQPVKGAPLVKPLPVNPTDPAVTGPDIFAKLVPMAAHEASSLYSEEKAKLLREMLAKIEDKNEVLDQFMDSMQLDPETVDNLEAYNHIPPQLMEKCAALSVRPDTVKNLVQSMQVLSGVFTDVEASLKDIRDLLEDDELQEQKLQETLGQALAAPGSSAAKAELVEVKREWAKYMEVHEKASFTNSELHRAMNLHVGNLRLLSGPLDQVRAALPTPALTPEDKAVLQSLKRILAKVQEMRAQRVSLEQQLRELIQKDDITASLVTADHSEMKKLFEEQLKKYDQLKVYLEQNLAAQDNVLRALTEANVQYAAVRRVLSEVDQKWNSTLQTLVASYEAYEDLMKKSQEGKDFYADLESKVATLLERTQSICRAQEATRQQLLDRELKKKAPPPRPTAPKPLLSRREESEAVEPGDPPEELRSLPPDMVVGSRLPDAFLGTTAPLHFSPSPFPSSTGPATHYLSGPLPPGTYSGPSQPMQPRAPVPMAPGTVLYPAPTYTSELGLVPRSSPQRGIVSSPYVGVGPPPPTVVGLPSAPPPQFSGPELAMAVRPATTTVDSVQAPISSHTAPRPNPTPAIPQPCFPVPQPVPQPQPLPTPYTFSVGTKQHLPGPPPQHHFPPGIPTGFPAPRIGPQPPQPAFGPQPPQQPLPFQHPHLFPSQGPGILPPPPPPYPFTPQPGVLGQPPPALHSQLYAGPPQDPPPQHSGAPPFPSPGPPHPHPHPTLAYGPAPSPRPLGPQATPVSIRGPPPASQPTPSPHLVPSPAPSPGPGPVPSRPPTAEPPPCLRRGAAAADLLSSSPESQHGGPQPPGGGQPLLQPTKVDAAEGRRPQALRLIEQDPYERPERLQQLQQELETFRGQLGDAGALDTVWRELQEAQEHDARGRSIAIARCYSLKNRHQDVMPYDSNRVVLRSGKDDYINASCVEGLSPYCPPLVATQAPLPGTAADFWLMVHEQKVSVIVMLVSEAEMEKQKVARYFPTERGQPMVHGALSVALSSVRTTETHVERVLSLQFRDQSLKRSLVHLHFPTWPELGLPDSPGNLLRFIQEVHAHYLHQRPLHTPVVVHCSSGVGRTGAFALLYAAVQEVEAGNGIPELPQLVRRMRQQRKHMLQEKLHLRFCHEALVRHVEQVLQRHGVPPPGKPVASMSISQKNHLPQDSQDLVLGGDVPISSIQATIAKLSIRPLGGLDSPAASLPGLVEPPGLPPASLPPEPTPLPSSSPPPLSSPLPEAPQPEEEPPVPEAPSLGPPSSSLELLASLTPEAFSLDSSLRGKQRMSKQNFLQAHNGQGLRAAPPTDDPLSLLDPLWTLNKT</sequence>
<feature type="domain" description="BRO1" evidence="31">
    <location>
        <begin position="8"/>
        <end position="394"/>
    </location>
</feature>
<evidence type="ECO:0000256" key="7">
    <source>
        <dbReference type="ARBA" id="ARBA00022448"/>
    </source>
</evidence>
<feature type="compositionally biased region" description="Polar residues" evidence="28">
    <location>
        <begin position="885"/>
        <end position="895"/>
    </location>
</feature>
<dbReference type="GO" id="GO:0005634">
    <property type="term" value="C:nucleus"/>
    <property type="evidence" value="ECO:0007669"/>
    <property type="project" value="UniProtKB-SubCell"/>
</dbReference>
<keyword evidence="16" id="KW-0904">Protein phosphatase</keyword>
<keyword evidence="7" id="KW-0813">Transport</keyword>
<dbReference type="EC" id="3.1.3.48" evidence="6"/>
<dbReference type="InParanoid" id="G3HKR3"/>
<evidence type="ECO:0000256" key="5">
    <source>
        <dbReference type="ARBA" id="ARBA00009649"/>
    </source>
</evidence>
<reference evidence="32" key="2">
    <citation type="submission" date="2011-08" db="EMBL/GenBank/DDBJ databases">
        <title>The genomic sequence of the Chinese hamster ovary CHO-K1 cell line.</title>
        <authorList>
            <person name="Xu X."/>
            <person name="Nagarajan H."/>
            <person name="Lewis N.E."/>
            <person name="Pan S."/>
            <person name="Cai Z."/>
            <person name="Liu X."/>
            <person name="Chen W."/>
            <person name="Xie M."/>
            <person name="Wang W."/>
            <person name="Hammond S."/>
            <person name="Andersen M.R."/>
            <person name="Neff N."/>
            <person name="Passarelli B."/>
            <person name="Koh W."/>
            <person name="Fan C.H."/>
            <person name="Wang J."/>
            <person name="Gui Y."/>
            <person name="Lee K.H."/>
            <person name="Betenbaugh M.J."/>
            <person name="Quake S.R."/>
            <person name="Famili I."/>
            <person name="Palsson B.O."/>
            <person name="Wang J."/>
        </authorList>
    </citation>
    <scope>NUCLEOTIDE SEQUENCE</scope>
</reference>
<dbReference type="Gene3D" id="1.20.120.560">
    <property type="entry name" value="alix/aip1 in complex with the ypdl late domain"/>
    <property type="match status" value="1"/>
</dbReference>
<feature type="region of interest" description="Disordered" evidence="28">
    <location>
        <begin position="1461"/>
        <end position="1490"/>
    </location>
</feature>
<keyword evidence="17" id="KW-0653">Protein transport</keyword>
<evidence type="ECO:0000256" key="19">
    <source>
        <dbReference type="ARBA" id="ARBA00023069"/>
    </source>
</evidence>
<evidence type="ECO:0000256" key="10">
    <source>
        <dbReference type="ARBA" id="ARBA00022553"/>
    </source>
</evidence>
<dbReference type="SUPFAM" id="SSF52799">
    <property type="entry name" value="(Phosphotyrosine protein) phosphatases II"/>
    <property type="match status" value="1"/>
</dbReference>
<comment type="similarity">
    <text evidence="5">Belongs to the protein-tyrosine phosphatase family. Non-receptor class subfamily.</text>
</comment>
<reference evidence="34" key="3">
    <citation type="journal article" date="2018" name="Biotechnol. Bioeng.">
        <title>A reference genome of the Chinese hamster based on a hybrid assembly strategy.</title>
        <authorList>
            <person name="Rupp O."/>
            <person name="MacDonald M.L."/>
            <person name="Li S."/>
            <person name="Dhiman H."/>
            <person name="Polson S."/>
            <person name="Griep S."/>
            <person name="Heffner K."/>
            <person name="Hernandez I."/>
            <person name="Brinkrolf K."/>
            <person name="Jadhav V."/>
            <person name="Samoudi M."/>
            <person name="Hao H."/>
            <person name="Kingham B."/>
            <person name="Goesmann A."/>
            <person name="Betenbaugh M.J."/>
            <person name="Lewis N.E."/>
            <person name="Borth N."/>
            <person name="Lee K.H."/>
        </authorList>
    </citation>
    <scope>NUCLEOTIDE SEQUENCE [LARGE SCALE GENOMIC DNA]</scope>
    <source>
        <strain evidence="34">17A/GY</strain>
    </source>
</reference>
<keyword evidence="18 27" id="KW-0175">Coiled coil</keyword>
<dbReference type="Pfam" id="PF03097">
    <property type="entry name" value="BRO1"/>
    <property type="match status" value="1"/>
</dbReference>
<dbReference type="RefSeq" id="XP_003504297.1">
    <property type="nucleotide sequence ID" value="XM_003504249.4"/>
</dbReference>
<feature type="compositionally biased region" description="Pro residues" evidence="28">
    <location>
        <begin position="957"/>
        <end position="975"/>
    </location>
</feature>
<dbReference type="GO" id="GO:0004725">
    <property type="term" value="F:protein tyrosine phosphatase activity"/>
    <property type="evidence" value="ECO:0007669"/>
    <property type="project" value="UniProtKB-EC"/>
</dbReference>
<proteinExistence type="inferred from homology"/>
<dbReference type="CDD" id="cd09234">
    <property type="entry name" value="V_HD-PTP_like"/>
    <property type="match status" value="1"/>
</dbReference>
<feature type="domain" description="Tyrosine specific protein phosphatases" evidence="30">
    <location>
        <begin position="1370"/>
        <end position="1445"/>
    </location>
</feature>
<dbReference type="PRINTS" id="PR00700">
    <property type="entry name" value="PRTYPHPHTASE"/>
</dbReference>
<evidence type="ECO:0000256" key="4">
    <source>
        <dbReference type="ARBA" id="ARBA00004541"/>
    </source>
</evidence>
<reference evidence="35" key="5">
    <citation type="submission" date="2025-04" db="UniProtKB">
        <authorList>
            <consortium name="RefSeq"/>
        </authorList>
    </citation>
    <scope>IDENTIFICATION</scope>
    <source>
        <strain evidence="35">17A/GY</strain>
        <tissue evidence="35">Liver</tissue>
    </source>
</reference>
<dbReference type="SMART" id="SM01041">
    <property type="entry name" value="BRO1"/>
    <property type="match status" value="1"/>
</dbReference>
<feature type="coiled-coil region" evidence="27">
    <location>
        <begin position="558"/>
        <end position="585"/>
    </location>
</feature>
<keyword evidence="19" id="KW-0969">Cilium</keyword>
<keyword evidence="21" id="KW-0539">Nucleus</keyword>
<dbReference type="GO" id="GO:0030030">
    <property type="term" value="P:cell projection organization"/>
    <property type="evidence" value="ECO:0007669"/>
    <property type="project" value="UniProtKB-KW"/>
</dbReference>
<feature type="compositionally biased region" description="Pro residues" evidence="28">
    <location>
        <begin position="991"/>
        <end position="1003"/>
    </location>
</feature>
<dbReference type="Gene3D" id="1.25.40.280">
    <property type="entry name" value="alix/aip1 like domains"/>
    <property type="match status" value="1"/>
</dbReference>
<dbReference type="Pfam" id="PF13949">
    <property type="entry name" value="ALIX_LYPXL_bnd"/>
    <property type="match status" value="1"/>
</dbReference>
<gene>
    <name evidence="35" type="primary">Ptpn23</name>
    <name evidence="32" type="ORF">I79_011292</name>
</gene>
<keyword evidence="22" id="KW-0966">Cell projection</keyword>
<evidence type="ECO:0000256" key="16">
    <source>
        <dbReference type="ARBA" id="ARBA00022912"/>
    </source>
</evidence>
<dbReference type="SMART" id="SM00194">
    <property type="entry name" value="PTPc"/>
    <property type="match status" value="1"/>
</dbReference>
<evidence type="ECO:0000256" key="25">
    <source>
        <dbReference type="ARBA" id="ARBA00065425"/>
    </source>
</evidence>
<feature type="compositionally biased region" description="Pro residues" evidence="28">
    <location>
        <begin position="1073"/>
        <end position="1111"/>
    </location>
</feature>
<keyword evidence="12" id="KW-0967">Endosome</keyword>
<evidence type="ECO:0000256" key="9">
    <source>
        <dbReference type="ARBA" id="ARBA00022490"/>
    </source>
</evidence>
<dbReference type="Proteomes" id="UP001108280">
    <property type="component" value="Chromosome 4"/>
</dbReference>
<reference evidence="33" key="1">
    <citation type="journal article" date="2011" name="Nat. Biotechnol.">
        <title>The genomic sequence of the Chinese hamster ovary (CHO)-K1 cell line.</title>
        <authorList>
            <person name="Xu X."/>
            <person name="Nagarajan H."/>
            <person name="Lewis N.E."/>
            <person name="Pan S."/>
            <person name="Cai Z."/>
            <person name="Liu X."/>
            <person name="Chen W."/>
            <person name="Xie M."/>
            <person name="Wang W."/>
            <person name="Hammond S."/>
            <person name="Andersen M.R."/>
            <person name="Neff N."/>
            <person name="Passarelli B."/>
            <person name="Koh W."/>
            <person name="Fan H.C."/>
            <person name="Wang J."/>
            <person name="Gui Y."/>
            <person name="Lee K.H."/>
            <person name="Betenbaugh M.J."/>
            <person name="Quake S.R."/>
            <person name="Famili I."/>
            <person name="Palsson B.O."/>
            <person name="Wang J."/>
        </authorList>
    </citation>
    <scope>NUCLEOTIDE SEQUENCE [LARGE SCALE GENOMIC DNA]</scope>
    <source>
        <strain evidence="33">CHO K1 cell line</strain>
    </source>
</reference>